<keyword evidence="3" id="KW-1185">Reference proteome</keyword>
<evidence type="ECO:0000313" key="3">
    <source>
        <dbReference type="Proteomes" id="UP001232163"/>
    </source>
</evidence>
<protein>
    <submittedName>
        <fullName evidence="2">Uncharacterized protein</fullName>
    </submittedName>
</protein>
<comment type="caution">
    <text evidence="2">The sequence shown here is derived from an EMBL/GenBank/DDBJ whole genome shotgun (WGS) entry which is preliminary data.</text>
</comment>
<organism evidence="2 3">
    <name type="scientific">Deinococcus enclensis</name>
    <dbReference type="NCBI Taxonomy" id="1049582"/>
    <lineage>
        <taxon>Bacteria</taxon>
        <taxon>Thermotogati</taxon>
        <taxon>Deinococcota</taxon>
        <taxon>Deinococci</taxon>
        <taxon>Deinococcales</taxon>
        <taxon>Deinococcaceae</taxon>
        <taxon>Deinococcus</taxon>
    </lineage>
</organism>
<accession>A0ABT9MAT6</accession>
<name>A0ABT9MAT6_9DEIO</name>
<dbReference type="Proteomes" id="UP001232163">
    <property type="component" value="Unassembled WGS sequence"/>
</dbReference>
<dbReference type="RefSeq" id="WP_307464658.1">
    <property type="nucleotide sequence ID" value="NZ_JAURUR010000002.1"/>
</dbReference>
<sequence>MTEDFDLPFPVSDSDLDDLHDLAPLPPAAPARNATELLAPHEVQRLHNLEATVRDGLRDFQRTGQALSEIRDNELFRATHDTFEAYLEERWGFTPTQADRIIEANEVTKVLEPLGIAPISERQARAFKGAAKILTELEPEQRRLVARLAQERQPEGADTDEPAPWEGPPAPELRIMANVVQKLTPDTTVYHPESGSQVTLAELGPAQRYEVIREQVNQKTQAYQEKQAAKAAAEPDEKVNWASWCMNYAREGLMPGQRLEVVLEHDEKGKPRALARIVDRETGEILAEGSAGKDMKKGVLNLITQMQG</sequence>
<feature type="region of interest" description="Disordered" evidence="1">
    <location>
        <begin position="1"/>
        <end position="20"/>
    </location>
</feature>
<reference evidence="2 3" key="1">
    <citation type="submission" date="2023-07" db="EMBL/GenBank/DDBJ databases">
        <title>Genomic Encyclopedia of Type Strains, Phase IV (KMG-IV): sequencing the most valuable type-strain genomes for metagenomic binning, comparative biology and taxonomic classification.</title>
        <authorList>
            <person name="Goeker M."/>
        </authorList>
    </citation>
    <scope>NUCLEOTIDE SEQUENCE [LARGE SCALE GENOMIC DNA]</scope>
    <source>
        <strain evidence="2 3">NIO-1023</strain>
    </source>
</reference>
<proteinExistence type="predicted"/>
<dbReference type="EMBL" id="JAURUR010000002">
    <property type="protein sequence ID" value="MDP9763614.1"/>
    <property type="molecule type" value="Genomic_DNA"/>
</dbReference>
<evidence type="ECO:0000256" key="1">
    <source>
        <dbReference type="SAM" id="MobiDB-lite"/>
    </source>
</evidence>
<gene>
    <name evidence="2" type="ORF">QO006_001031</name>
</gene>
<evidence type="ECO:0000313" key="2">
    <source>
        <dbReference type="EMBL" id="MDP9763614.1"/>
    </source>
</evidence>